<evidence type="ECO:0000313" key="4">
    <source>
        <dbReference type="EMBL" id="CAL6048207.1"/>
    </source>
</evidence>
<dbReference type="AlphaFoldDB" id="A0AA86Q7I3"/>
<feature type="chain" id="PRO_5041669980" evidence="2">
    <location>
        <begin position="18"/>
        <end position="285"/>
    </location>
</feature>
<gene>
    <name evidence="3" type="ORF">HINF_LOCUS41420</name>
    <name evidence="4" type="ORF">HINF_LOCUS42579</name>
</gene>
<keyword evidence="5" id="KW-1185">Reference proteome</keyword>
<reference evidence="4 5" key="2">
    <citation type="submission" date="2024-07" db="EMBL/GenBank/DDBJ databases">
        <authorList>
            <person name="Akdeniz Z."/>
        </authorList>
    </citation>
    <scope>NUCLEOTIDE SEQUENCE [LARGE SCALE GENOMIC DNA]</scope>
</reference>
<feature type="signal peptide" evidence="2">
    <location>
        <begin position="1"/>
        <end position="17"/>
    </location>
</feature>
<organism evidence="3">
    <name type="scientific">Hexamita inflata</name>
    <dbReference type="NCBI Taxonomy" id="28002"/>
    <lineage>
        <taxon>Eukaryota</taxon>
        <taxon>Metamonada</taxon>
        <taxon>Diplomonadida</taxon>
        <taxon>Hexamitidae</taxon>
        <taxon>Hexamitinae</taxon>
        <taxon>Hexamita</taxon>
    </lineage>
</organism>
<evidence type="ECO:0000313" key="3">
    <source>
        <dbReference type="EMBL" id="CAI9953775.1"/>
    </source>
</evidence>
<keyword evidence="1" id="KW-0378">Hydrolase</keyword>
<dbReference type="EMBL" id="CAXDID020000174">
    <property type="protein sequence ID" value="CAL6048207.1"/>
    <property type="molecule type" value="Genomic_DNA"/>
</dbReference>
<proteinExistence type="predicted"/>
<evidence type="ECO:0000256" key="2">
    <source>
        <dbReference type="SAM" id="SignalP"/>
    </source>
</evidence>
<dbReference type="PANTHER" id="PTHR11247:SF8">
    <property type="entry name" value="PALMITOYL-PROTEIN THIOESTERASE 1"/>
    <property type="match status" value="1"/>
</dbReference>
<dbReference type="Pfam" id="PF02089">
    <property type="entry name" value="Palm_thioest"/>
    <property type="match status" value="1"/>
</dbReference>
<dbReference type="GO" id="GO:0005764">
    <property type="term" value="C:lysosome"/>
    <property type="evidence" value="ECO:0007669"/>
    <property type="project" value="TreeGrafter"/>
</dbReference>
<dbReference type="EMBL" id="CATOUU010000841">
    <property type="protein sequence ID" value="CAI9953775.1"/>
    <property type="molecule type" value="Genomic_DNA"/>
</dbReference>
<reference evidence="3" key="1">
    <citation type="submission" date="2023-06" db="EMBL/GenBank/DDBJ databases">
        <authorList>
            <person name="Kurt Z."/>
        </authorList>
    </citation>
    <scope>NUCLEOTIDE SEQUENCE</scope>
</reference>
<dbReference type="PANTHER" id="PTHR11247">
    <property type="entry name" value="PALMITOYL-PROTEIN THIOESTERASE/DOLICHYLDIPHOSPHATASE 1"/>
    <property type="match status" value="1"/>
</dbReference>
<comment type="caution">
    <text evidence="3">The sequence shown here is derived from an EMBL/GenBank/DDBJ whole genome shotgun (WGS) entry which is preliminary data.</text>
</comment>
<dbReference type="GO" id="GO:0016790">
    <property type="term" value="F:thiolester hydrolase activity"/>
    <property type="evidence" value="ECO:0007669"/>
    <property type="project" value="TreeGrafter"/>
</dbReference>
<sequence length="285" mass="32356">MFTILAILSDYLPVVMIHGINENSTSIEPMAQWIREQLPGVYVLNCDIGYDKRSSLYMTIEKQVNELAACINEDPLLADGFVGLGYSQGGYLMRGYLELHNHVGTPMKRFVSLSAPLGGFFCGKRSTCYKFGKMFTAANFFASRLVYTSFVQKLVGPSNYWRDPKHLDKYARKCASLPALDNARSFSQQKKDNFESVDLMVLFGSANDGVISPWQSAWFGVWGADDSYAVDMEGREEYQRDLFGLKTMNENGKVVRIESGLKHREYRTNKEYFVANVVKWLDVKV</sequence>
<keyword evidence="2" id="KW-0732">Signal</keyword>
<dbReference type="SUPFAM" id="SSF53474">
    <property type="entry name" value="alpha/beta-Hydrolases"/>
    <property type="match status" value="1"/>
</dbReference>
<accession>A0AA86Q7I3</accession>
<dbReference type="InterPro" id="IPR029058">
    <property type="entry name" value="AB_hydrolase_fold"/>
</dbReference>
<dbReference type="Gene3D" id="3.40.50.1820">
    <property type="entry name" value="alpha/beta hydrolase"/>
    <property type="match status" value="1"/>
</dbReference>
<evidence type="ECO:0000313" key="5">
    <source>
        <dbReference type="Proteomes" id="UP001642409"/>
    </source>
</evidence>
<name>A0AA86Q7I3_9EUKA</name>
<evidence type="ECO:0000256" key="1">
    <source>
        <dbReference type="ARBA" id="ARBA00022801"/>
    </source>
</evidence>
<dbReference type="Proteomes" id="UP001642409">
    <property type="component" value="Unassembled WGS sequence"/>
</dbReference>
<protein>
    <submittedName>
        <fullName evidence="3">Palmitoyl-protein thioesterase</fullName>
    </submittedName>
    <submittedName>
        <fullName evidence="4">Palmitoyl-protein_thioesterase</fullName>
    </submittedName>
</protein>